<organism evidence="2 3">
    <name type="scientific">Plasmodiophora brassicae</name>
    <name type="common">Clubroot disease agent</name>
    <dbReference type="NCBI Taxonomy" id="37360"/>
    <lineage>
        <taxon>Eukaryota</taxon>
        <taxon>Sar</taxon>
        <taxon>Rhizaria</taxon>
        <taxon>Endomyxa</taxon>
        <taxon>Phytomyxea</taxon>
        <taxon>Plasmodiophorida</taxon>
        <taxon>Plasmodiophoridae</taxon>
        <taxon>Plasmodiophora</taxon>
    </lineage>
</organism>
<evidence type="ECO:0000256" key="1">
    <source>
        <dbReference type="SAM" id="MobiDB-lite"/>
    </source>
</evidence>
<proteinExistence type="predicted"/>
<dbReference type="Proteomes" id="UP000039324">
    <property type="component" value="Unassembled WGS sequence"/>
</dbReference>
<reference evidence="2 3" key="1">
    <citation type="submission" date="2015-02" db="EMBL/GenBank/DDBJ databases">
        <authorList>
            <person name="Chooi Y.-H."/>
        </authorList>
    </citation>
    <scope>NUCLEOTIDE SEQUENCE [LARGE SCALE GENOMIC DNA]</scope>
    <source>
        <strain evidence="2">E3</strain>
    </source>
</reference>
<name>A0A0G4J8B8_PLABS</name>
<gene>
    <name evidence="2" type="ORF">PBRA_003354</name>
</gene>
<evidence type="ECO:0000313" key="3">
    <source>
        <dbReference type="Proteomes" id="UP000039324"/>
    </source>
</evidence>
<feature type="region of interest" description="Disordered" evidence="1">
    <location>
        <begin position="161"/>
        <end position="183"/>
    </location>
</feature>
<accession>A0A0G4J8B8</accession>
<dbReference type="EMBL" id="CDSF01000155">
    <property type="protein sequence ID" value="CEP03747.1"/>
    <property type="molecule type" value="Genomic_DNA"/>
</dbReference>
<dbReference type="AlphaFoldDB" id="A0A0G4J8B8"/>
<evidence type="ECO:0000313" key="2">
    <source>
        <dbReference type="EMBL" id="CEP03747.1"/>
    </source>
</evidence>
<sequence length="183" mass="20516">MVLTAPATGGLTSLHILKATVSNGLTLALSIMPSHLRDTTTSKLRAWNLSYGVLMPWSHNRFLKRDARIISDPRQGIKGSFESLPPRYPGSWVLTTSGRSTSNLNVRKRETANLSLPVPTNERKAPKKGAPVMSFRYQTSPSCTDGRRRWSVDVVNSIQASPRSLSRCRSSRKGKRCRRRQRR</sequence>
<protein>
    <submittedName>
        <fullName evidence="2">Uncharacterized protein</fullName>
    </submittedName>
</protein>
<feature type="compositionally biased region" description="Basic residues" evidence="1">
    <location>
        <begin position="169"/>
        <end position="183"/>
    </location>
</feature>
<keyword evidence="3" id="KW-1185">Reference proteome</keyword>